<keyword evidence="3" id="KW-1185">Reference proteome</keyword>
<dbReference type="InterPro" id="IPR045063">
    <property type="entry name" value="Dynamin_N"/>
</dbReference>
<dbReference type="PANTHER" id="PTHR43681">
    <property type="entry name" value="TRANSMEMBRANE GTPASE FZO"/>
    <property type="match status" value="1"/>
</dbReference>
<dbReference type="Gene3D" id="3.40.50.300">
    <property type="entry name" value="P-loop containing nucleotide triphosphate hydrolases"/>
    <property type="match status" value="1"/>
</dbReference>
<sequence length="506" mass="55002">MSRSDIADVAGLVDRARELYADDPEAMDILDAYDQRMREPLRLALAGIVKAGKSTLLNALIGEQIAPTDAGECTRTITWYRYGRTPKITVHLHEGEPVRMPVRRVDGRLSLDLGKRKADEVAWIDIEWPSEHLRQTVLIDTPGIASLSTQTSQRSTDFFLPQDAPSVADAIVYLLRHVHAEDLGFLEAFRDTAAGPSQTVNALAVLSRADEIGSARIDSLLSASRIADRYRRDGELQSLALDVIPVAGLLAEGARTLRESEFAALRQIADLDRDVRERLLISVDRFCRRSDEVGVSVPDRRRLLQRFGLFGVRLSAALIRAGATTSTDLAERLVQQSGLLEVQRFITAQFRARAAALKSRGVLTGLDALIRARRRDGDAELLAGIERQIAATHELRELSLLAGLRTSTGVLPASDIPEAERIVGGSGTDALTRLGLPETADGPDMAARVEELLARWRTLGESPLATRATAEACRTVVRSIEGVASELAARGKLRSAPDVVLAGGPA</sequence>
<dbReference type="AlphaFoldDB" id="A0A0M9VKL1"/>
<dbReference type="KEGG" id="mcw:A8L33_06570"/>
<feature type="domain" description="Dynamin N-terminal" evidence="1">
    <location>
        <begin position="44"/>
        <end position="152"/>
    </location>
</feature>
<dbReference type="Proteomes" id="UP000037737">
    <property type="component" value="Unassembled WGS sequence"/>
</dbReference>
<dbReference type="SUPFAM" id="SSF52540">
    <property type="entry name" value="P-loop containing nucleoside triphosphate hydrolases"/>
    <property type="match status" value="1"/>
</dbReference>
<comment type="caution">
    <text evidence="2">The sequence shown here is derived from an EMBL/GenBank/DDBJ whole genome shotgun (WGS) entry which is preliminary data.</text>
</comment>
<dbReference type="Pfam" id="PF00350">
    <property type="entry name" value="Dynamin_N"/>
    <property type="match status" value="1"/>
</dbReference>
<protein>
    <submittedName>
        <fullName evidence="2">GTP-binding protein</fullName>
    </submittedName>
</protein>
<dbReference type="InterPro" id="IPR027417">
    <property type="entry name" value="P-loop_NTPase"/>
</dbReference>
<name>A0A0M9VKL1_9MICO</name>
<accession>A0A0M9VKL1</accession>
<dbReference type="OrthoDB" id="4379468at2"/>
<gene>
    <name evidence="2" type="ORF">XI38_11920</name>
</gene>
<organism evidence="2 3">
    <name type="scientific">Microbacterium aurantiacum</name>
    <dbReference type="NCBI Taxonomy" id="162393"/>
    <lineage>
        <taxon>Bacteria</taxon>
        <taxon>Bacillati</taxon>
        <taxon>Actinomycetota</taxon>
        <taxon>Actinomycetes</taxon>
        <taxon>Micrococcales</taxon>
        <taxon>Microbacteriaceae</taxon>
        <taxon>Microbacterium</taxon>
    </lineage>
</organism>
<dbReference type="PATRIC" id="fig|84292.3.peg.2420"/>
<dbReference type="EMBL" id="LAVO01000012">
    <property type="protein sequence ID" value="KOS10199.1"/>
    <property type="molecule type" value="Genomic_DNA"/>
</dbReference>
<dbReference type="PANTHER" id="PTHR43681:SF1">
    <property type="entry name" value="SARCALUMENIN"/>
    <property type="match status" value="1"/>
</dbReference>
<evidence type="ECO:0000313" key="2">
    <source>
        <dbReference type="EMBL" id="KOS10199.1"/>
    </source>
</evidence>
<proteinExistence type="predicted"/>
<evidence type="ECO:0000313" key="3">
    <source>
        <dbReference type="Proteomes" id="UP000037737"/>
    </source>
</evidence>
<evidence type="ECO:0000259" key="1">
    <source>
        <dbReference type="Pfam" id="PF00350"/>
    </source>
</evidence>
<dbReference type="InterPro" id="IPR051943">
    <property type="entry name" value="TRAFAC_Dynamin-like_GTPase"/>
</dbReference>
<reference evidence="2" key="1">
    <citation type="submission" date="2015-04" db="EMBL/GenBank/DDBJ databases">
        <title>Complete genome sequence of Microbacterium chocolatum SIT 101, a bacterium enantioselectively hydrolyzing mesomeric diesters.</title>
        <authorList>
            <person name="Li X."/>
            <person name="Xu Y."/>
        </authorList>
    </citation>
    <scope>NUCLEOTIDE SEQUENCE [LARGE SCALE GENOMIC DNA]</scope>
    <source>
        <strain evidence="2">SIT 101</strain>
    </source>
</reference>